<dbReference type="Pfam" id="PF13173">
    <property type="entry name" value="AAA_14"/>
    <property type="match status" value="1"/>
</dbReference>
<feature type="domain" description="DUF4143" evidence="2">
    <location>
        <begin position="230"/>
        <end position="394"/>
    </location>
</feature>
<dbReference type="RefSeq" id="WP_046328907.1">
    <property type="nucleotide sequence ID" value="NZ_CP011280.1"/>
</dbReference>
<dbReference type="OrthoDB" id="9801806at2"/>
<evidence type="ECO:0000259" key="2">
    <source>
        <dbReference type="Pfam" id="PF13635"/>
    </source>
</evidence>
<dbReference type="AlphaFoldDB" id="A0A0E3UUY8"/>
<dbReference type="PATRIC" id="fig|1069640.6.peg.948"/>
<dbReference type="InterPro" id="IPR027417">
    <property type="entry name" value="P-loop_NTPase"/>
</dbReference>
<protein>
    <submittedName>
        <fullName evidence="3">ATPase</fullName>
    </submittedName>
</protein>
<sequence length="441" mass="51357">MFKRKIYDKLLAWKNECKGSRALLIEGARRVGKSTIVREFAKKEYKSYIFIDFSIAPQEIINLFNDITNLSYIFLKLQLQYNVSLFERESLIVFDEVQFCPTARQAIKHLVADGRYDYIETGSLISIKKNVKDILIPSEEKKINMYPLDYEEFLWAIGDNVTAKLLKEVFDKKISLGNLQHRNQMRKFRLYMLVGGMPQAINEYINTNNLKMVDDVKREIINLYSDDFYKIDNSGKVSSIYEAIPSELNRHSTGFKISSVITGSKESALNELYELIQSKTVLPAYNVNDPNTGLSSMYNKDNFKLYLSDVGLLVTLMFKDREFTSNDIYLKLLSDKLNVNLGIFYENVIAQTLVTNGHKLYYHTMYNEVQKRNYEVDFLISDGKKISPIEVKSSSYKAHKSLDIFCEKYSNRIKNRYVIYPKDLEVKDNVIYLPTYLAMFL</sequence>
<dbReference type="Pfam" id="PF13635">
    <property type="entry name" value="DUF4143"/>
    <property type="match status" value="1"/>
</dbReference>
<dbReference type="PANTHER" id="PTHR33295">
    <property type="entry name" value="ATPASE"/>
    <property type="match status" value="1"/>
</dbReference>
<dbReference type="SUPFAM" id="SSF52540">
    <property type="entry name" value="P-loop containing nucleoside triphosphate hydrolases"/>
    <property type="match status" value="1"/>
</dbReference>
<evidence type="ECO:0000313" key="4">
    <source>
        <dbReference type="Proteomes" id="UP000033103"/>
    </source>
</evidence>
<accession>A0A0E3UUY8</accession>
<organism evidence="3 4">
    <name type="scientific">Sneathia vaginalis</name>
    <dbReference type="NCBI Taxonomy" id="187101"/>
    <lineage>
        <taxon>Bacteria</taxon>
        <taxon>Fusobacteriati</taxon>
        <taxon>Fusobacteriota</taxon>
        <taxon>Fusobacteriia</taxon>
        <taxon>Fusobacteriales</taxon>
        <taxon>Leptotrichiaceae</taxon>
        <taxon>Sneathia</taxon>
    </lineage>
</organism>
<dbReference type="EMBL" id="CP011280">
    <property type="protein sequence ID" value="AKC95803.1"/>
    <property type="molecule type" value="Genomic_DNA"/>
</dbReference>
<feature type="domain" description="AAA" evidence="1">
    <location>
        <begin position="21"/>
        <end position="154"/>
    </location>
</feature>
<name>A0A0E3UUY8_9FUSO</name>
<dbReference type="InterPro" id="IPR025420">
    <property type="entry name" value="DUF4143"/>
</dbReference>
<evidence type="ECO:0000313" key="3">
    <source>
        <dbReference type="EMBL" id="AKC95803.1"/>
    </source>
</evidence>
<dbReference type="InterPro" id="IPR041682">
    <property type="entry name" value="AAA_14"/>
</dbReference>
<dbReference type="KEGG" id="sns:VC03_04785"/>
<dbReference type="STRING" id="187101.VC03_04785"/>
<dbReference type="Gene3D" id="3.40.50.300">
    <property type="entry name" value="P-loop containing nucleotide triphosphate hydrolases"/>
    <property type="match status" value="1"/>
</dbReference>
<dbReference type="PANTHER" id="PTHR33295:SF7">
    <property type="entry name" value="ATPASE"/>
    <property type="match status" value="1"/>
</dbReference>
<keyword evidence="4" id="KW-1185">Reference proteome</keyword>
<reference evidence="3 4" key="1">
    <citation type="journal article" date="2012" name="BMC Genomics">
        <title>Genomic sequence analysis and characterization of Sneathia amnii sp. nov.</title>
        <authorList>
            <consortium name="Vaginal Microbiome Consortium (additional members)"/>
            <person name="Harwich M.D.Jr."/>
            <person name="Serrano M.G."/>
            <person name="Fettweis J.M."/>
            <person name="Alves J.M."/>
            <person name="Reimers M.A."/>
            <person name="Buck G.A."/>
            <person name="Jefferson K.K."/>
        </authorList>
    </citation>
    <scope>NUCLEOTIDE SEQUENCE [LARGE SCALE GENOMIC DNA]</scope>
    <source>
        <strain evidence="3 4">SN35</strain>
    </source>
</reference>
<gene>
    <name evidence="3" type="ORF">VC03_04785</name>
</gene>
<proteinExistence type="predicted"/>
<dbReference type="HOGENOM" id="CLU_047370_0_0_0"/>
<evidence type="ECO:0000259" key="1">
    <source>
        <dbReference type="Pfam" id="PF13173"/>
    </source>
</evidence>
<dbReference type="Proteomes" id="UP000033103">
    <property type="component" value="Chromosome"/>
</dbReference>